<organism evidence="2 3">
    <name type="scientific">Candidatus Bilamarchaeum dharawalense</name>
    <dbReference type="NCBI Taxonomy" id="2885759"/>
    <lineage>
        <taxon>Archaea</taxon>
        <taxon>Candidatus Micrarchaeota</taxon>
        <taxon>Candidatus Micrarchaeia</taxon>
        <taxon>Candidatus Anstonellales</taxon>
        <taxon>Candidatus Bilamarchaeaceae</taxon>
        <taxon>Candidatus Bilamarchaeum</taxon>
    </lineage>
</organism>
<protein>
    <submittedName>
        <fullName evidence="2">Uncharacterized protein</fullName>
    </submittedName>
</protein>
<name>A0A5E4LRU8_9ARCH</name>
<sequence length="555" mass="63542">MRPERPLKYNPHCIDPSVIARSLAYKWGMPFADPIVLPKQTPKPARIFEVGQVPKKFTTLDPNATIAVESSERTTAELLVKRYDTYIRELMAQNPEAFRIREVINIQDGWVAVGSPINIGYQAIPVFVHVNGETRLNFAYRSKSQESWRRFVGEVRYIDNEGKTRKIYWKGENEHLQNFDWDIQKTIDAVYAKAHTLHVLSHGRSCMLFSLQQLGINAVAQGEYELQVAENMIKNAERMIQNSMKSGAPPLDFQRPEDKPSTLVGFWWSGDKKEGAYGRHLNFVVSTKFHDLCIAVTDEGLFMKYAQAKNPPGINIVGAPVRGAVLSNPMSFLLTPIVEYAEYVEKTARERKLDGARGVRVQDTVSFDMSHGTTRKRILGLHDDPSSPLFELNAGLWRVYRLMREERYQEIDAFLESIRSNGRILPLADHLPMRVVHADSGLVTKRYDQLSKALDKYIDLFLELPSGESDIAQRHRASLMLEFDLTSRELTALTRYTRFVITQMQRYGYGSDDYASNPDYQKALAEKFQRVRSHLDTMADRWARDQEESTHSGSI</sequence>
<dbReference type="EMBL" id="CABMJJ010000009">
    <property type="protein sequence ID" value="VVC04139.1"/>
    <property type="molecule type" value="Genomic_DNA"/>
</dbReference>
<gene>
    <name evidence="2" type="ORF">LFW2832_00762</name>
</gene>
<accession>A0A5E4LRU8</accession>
<dbReference type="Proteomes" id="UP000789941">
    <property type="component" value="Unassembled WGS sequence"/>
</dbReference>
<feature type="coiled-coil region" evidence="1">
    <location>
        <begin position="219"/>
        <end position="246"/>
    </location>
</feature>
<evidence type="ECO:0000313" key="3">
    <source>
        <dbReference type="Proteomes" id="UP000789941"/>
    </source>
</evidence>
<keyword evidence="1" id="KW-0175">Coiled coil</keyword>
<evidence type="ECO:0000313" key="2">
    <source>
        <dbReference type="EMBL" id="VVC04139.1"/>
    </source>
</evidence>
<dbReference type="AlphaFoldDB" id="A0A5E4LRU8"/>
<reference evidence="2 3" key="1">
    <citation type="submission" date="2019-08" db="EMBL/GenBank/DDBJ databases">
        <authorList>
            <person name="Vazquez-Campos X."/>
        </authorList>
    </citation>
    <scope>NUCLEOTIDE SEQUENCE [LARGE SCALE GENOMIC DNA]</scope>
    <source>
        <strain evidence="2">LFW-283_2</strain>
    </source>
</reference>
<comment type="caution">
    <text evidence="2">The sequence shown here is derived from an EMBL/GenBank/DDBJ whole genome shotgun (WGS) entry which is preliminary data.</text>
</comment>
<proteinExistence type="predicted"/>
<evidence type="ECO:0000256" key="1">
    <source>
        <dbReference type="SAM" id="Coils"/>
    </source>
</evidence>